<evidence type="ECO:0000313" key="3">
    <source>
        <dbReference type="EMBL" id="GAD48460.1"/>
    </source>
</evidence>
<dbReference type="Proteomes" id="UP000016568">
    <property type="component" value="Unassembled WGS sequence"/>
</dbReference>
<dbReference type="PANTHER" id="PTHR43767">
    <property type="entry name" value="LONG-CHAIN-FATTY-ACID--COA LIGASE"/>
    <property type="match status" value="1"/>
</dbReference>
<dbReference type="GO" id="GO:0016878">
    <property type="term" value="F:acid-thiol ligase activity"/>
    <property type="evidence" value="ECO:0007669"/>
    <property type="project" value="UniProtKB-ARBA"/>
</dbReference>
<dbReference type="Pfam" id="PF00501">
    <property type="entry name" value="AMP-binding"/>
    <property type="match status" value="1"/>
</dbReference>
<evidence type="ECO:0000259" key="1">
    <source>
        <dbReference type="Pfam" id="PF00501"/>
    </source>
</evidence>
<proteinExistence type="predicted"/>
<gene>
    <name evidence="3" type="ORF">NT2_02_05440</name>
</gene>
<comment type="caution">
    <text evidence="3">The sequence shown here is derived from an EMBL/GenBank/DDBJ whole genome shotgun (WGS) entry which is preliminary data.</text>
</comment>
<dbReference type="OrthoDB" id="9803968at2"/>
<dbReference type="SUPFAM" id="SSF56801">
    <property type="entry name" value="Acetyl-CoA synthetase-like"/>
    <property type="match status" value="1"/>
</dbReference>
<reference evidence="3 4" key="1">
    <citation type="submission" date="2013-09" db="EMBL/GenBank/DDBJ databases">
        <title>Whole genome shotgun sequence of Novosphingobium tardaugens NBRC 16725.</title>
        <authorList>
            <person name="Isaki S."/>
            <person name="Hosoyama A."/>
            <person name="Tsuchikane K."/>
            <person name="Katsumata H."/>
            <person name="Ando Y."/>
            <person name="Yamazaki S."/>
            <person name="Fujita N."/>
        </authorList>
    </citation>
    <scope>NUCLEOTIDE SEQUENCE [LARGE SCALE GENOMIC DNA]</scope>
    <source>
        <strain evidence="3 4">NBRC 16725</strain>
    </source>
</reference>
<dbReference type="PROSITE" id="PS00455">
    <property type="entry name" value="AMP_BINDING"/>
    <property type="match status" value="1"/>
</dbReference>
<keyword evidence="3" id="KW-0436">Ligase</keyword>
<dbReference type="AlphaFoldDB" id="U2YJ78"/>
<protein>
    <submittedName>
        <fullName evidence="3">Putative fatty-acid--CoA ligase</fullName>
    </submittedName>
</protein>
<dbReference type="PANTHER" id="PTHR43767:SF1">
    <property type="entry name" value="NONRIBOSOMAL PEPTIDE SYNTHASE PES1 (EUROFUNG)-RELATED"/>
    <property type="match status" value="1"/>
</dbReference>
<dbReference type="eggNOG" id="COG0318">
    <property type="taxonomic scope" value="Bacteria"/>
</dbReference>
<dbReference type="InterPro" id="IPR045851">
    <property type="entry name" value="AMP-bd_C_sf"/>
</dbReference>
<name>U2YJ78_9SPHN</name>
<evidence type="ECO:0000259" key="2">
    <source>
        <dbReference type="Pfam" id="PF13193"/>
    </source>
</evidence>
<dbReference type="InterPro" id="IPR020845">
    <property type="entry name" value="AMP-binding_CS"/>
</dbReference>
<dbReference type="InterPro" id="IPR000873">
    <property type="entry name" value="AMP-dep_synth/lig_dom"/>
</dbReference>
<dbReference type="Gene3D" id="3.40.50.12780">
    <property type="entry name" value="N-terminal domain of ligase-like"/>
    <property type="match status" value="1"/>
</dbReference>
<feature type="domain" description="AMP-binding enzyme C-terminal" evidence="2">
    <location>
        <begin position="441"/>
        <end position="515"/>
    </location>
</feature>
<dbReference type="InterPro" id="IPR025110">
    <property type="entry name" value="AMP-bd_C"/>
</dbReference>
<dbReference type="InterPro" id="IPR050237">
    <property type="entry name" value="ATP-dep_AMP-bd_enzyme"/>
</dbReference>
<dbReference type="RefSeq" id="WP_021689367.1">
    <property type="nucleotide sequence ID" value="NZ_BASZ01000002.1"/>
</dbReference>
<dbReference type="EMBL" id="BASZ01000002">
    <property type="protein sequence ID" value="GAD48460.1"/>
    <property type="molecule type" value="Genomic_DNA"/>
</dbReference>
<dbReference type="KEGG" id="ntd:EGO55_02270"/>
<accession>U2YJ78</accession>
<dbReference type="Gene3D" id="3.30.300.30">
    <property type="match status" value="1"/>
</dbReference>
<evidence type="ECO:0000313" key="4">
    <source>
        <dbReference type="Proteomes" id="UP000016568"/>
    </source>
</evidence>
<dbReference type="InterPro" id="IPR042099">
    <property type="entry name" value="ANL_N_sf"/>
</dbReference>
<sequence>MSYEFWADGLRYETHHGRVVLCHTERPAHIAAMFDEAVARRGNDIAVVDGDARLTYQDVAARADKCATRLLDLGIKPGDRVVILLDNRADYTVLLVATARIGAICVPSNIRQRAPETAYVLNDCTATAIIYENALAEHLPDAANAPSVRHWLPYEEEARIWDAITVDAAAIAGCAPVHEDDPFCILYTSGTTGRPKGAVLTHFGLITNAIGTQNHLGLRDGDTMILSVPASHVTGIELILLLALRIAGKVVVQRGFKARAFLELAEKERMSFAIMVPAMYKLCLLDPDFAKFDLGAWRIGAFGGAPMPGATVEELASHCPQLTLVNIYGSTETSSPAVMMPLGEASTRLDSVGRPLPYTRLIIVDDTGTQVPAGEQGEIWIGGPMIVPCYWNNPDATAAGFTGGYWRSGDIGVMDEQGYVRVLDRMKDMINRGGFKIYSVEVENTLMAHETVVEAAVVGRPCDVLGERVIAFVVTREATDSDSLRAFCAKNLSDYKVPDQVHIVDGPLPRNPNGKLLKTAVREWLDTISV</sequence>
<organism evidence="3 4">
    <name type="scientific">Caenibius tardaugens NBRC 16725</name>
    <dbReference type="NCBI Taxonomy" id="1219035"/>
    <lineage>
        <taxon>Bacteria</taxon>
        <taxon>Pseudomonadati</taxon>
        <taxon>Pseudomonadota</taxon>
        <taxon>Alphaproteobacteria</taxon>
        <taxon>Sphingomonadales</taxon>
        <taxon>Erythrobacteraceae</taxon>
        <taxon>Caenibius</taxon>
    </lineage>
</organism>
<feature type="domain" description="AMP-dependent synthetase/ligase" evidence="1">
    <location>
        <begin position="34"/>
        <end position="391"/>
    </location>
</feature>
<keyword evidence="4" id="KW-1185">Reference proteome</keyword>
<dbReference type="Pfam" id="PF13193">
    <property type="entry name" value="AMP-binding_C"/>
    <property type="match status" value="1"/>
</dbReference>